<evidence type="ECO:0000256" key="1">
    <source>
        <dbReference type="SAM" id="SignalP"/>
    </source>
</evidence>
<dbReference type="PANTHER" id="PTHR33286:SF24">
    <property type="entry name" value="BIFUNCTIONAL INHIBITOR_PLANT LIPID TRANSFER PROTEIN_SEED STORAGE HELICAL DOMAIN-CONTAINING PROTEIN"/>
    <property type="match status" value="1"/>
</dbReference>
<feature type="chain" id="PRO_5016636385" description="Bifunctional inhibitor/plant lipid transfer protein/seed storage helical domain-containing protein" evidence="1">
    <location>
        <begin position="20"/>
        <end position="68"/>
    </location>
</feature>
<evidence type="ECO:0000259" key="2">
    <source>
        <dbReference type="Pfam" id="PF14368"/>
    </source>
</evidence>
<dbReference type="PANTHER" id="PTHR33286">
    <property type="entry name" value="BIFUNCTIONAL INHIBITOR/LIPID-TRANSFER PROTEIN/SEED STORAGE 2S ALBUMIN SUPERFAMILY PROTEIN"/>
    <property type="match status" value="1"/>
</dbReference>
<name>A0A368RZ76_SETIT</name>
<dbReference type="EMBL" id="CM003534">
    <property type="protein sequence ID" value="RCV35451.1"/>
    <property type="molecule type" value="Genomic_DNA"/>
</dbReference>
<protein>
    <recommendedName>
        <fullName evidence="2">Bifunctional inhibitor/plant lipid transfer protein/seed storage helical domain-containing protein</fullName>
    </recommendedName>
</protein>
<sequence length="68" mass="7777">MVTTKVTIQLLIFVSTVEKDDVDMACICRLITPKDEEKIDVEKIVFIAHICHKRVPKGEKCVSKYLTL</sequence>
<organism evidence="3">
    <name type="scientific">Setaria italica</name>
    <name type="common">Foxtail millet</name>
    <name type="synonym">Panicum italicum</name>
    <dbReference type="NCBI Taxonomy" id="4555"/>
    <lineage>
        <taxon>Eukaryota</taxon>
        <taxon>Viridiplantae</taxon>
        <taxon>Streptophyta</taxon>
        <taxon>Embryophyta</taxon>
        <taxon>Tracheophyta</taxon>
        <taxon>Spermatophyta</taxon>
        <taxon>Magnoliopsida</taxon>
        <taxon>Liliopsida</taxon>
        <taxon>Poales</taxon>
        <taxon>Poaceae</taxon>
        <taxon>PACMAD clade</taxon>
        <taxon>Panicoideae</taxon>
        <taxon>Panicodae</taxon>
        <taxon>Paniceae</taxon>
        <taxon>Cenchrinae</taxon>
        <taxon>Setaria</taxon>
    </lineage>
</organism>
<evidence type="ECO:0000313" key="3">
    <source>
        <dbReference type="EMBL" id="RCV35451.1"/>
    </source>
</evidence>
<dbReference type="InterPro" id="IPR016140">
    <property type="entry name" value="Bifunc_inhib/LTP/seed_store"/>
</dbReference>
<dbReference type="AlphaFoldDB" id="A0A368RZ76"/>
<dbReference type="OrthoDB" id="654726at2759"/>
<feature type="domain" description="Bifunctional inhibitor/plant lipid transfer protein/seed storage helical" evidence="2">
    <location>
        <begin position="21"/>
        <end position="61"/>
    </location>
</feature>
<feature type="signal peptide" evidence="1">
    <location>
        <begin position="1"/>
        <end position="19"/>
    </location>
</feature>
<gene>
    <name evidence="3" type="ORF">SETIT_7G240900v2</name>
</gene>
<proteinExistence type="predicted"/>
<reference evidence="3" key="2">
    <citation type="submission" date="2015-07" db="EMBL/GenBank/DDBJ databases">
        <authorList>
            <person name="Noorani M."/>
        </authorList>
    </citation>
    <scope>NUCLEOTIDE SEQUENCE</scope>
    <source>
        <strain evidence="3">Yugu1</strain>
    </source>
</reference>
<dbReference type="Pfam" id="PF14368">
    <property type="entry name" value="LTP_2"/>
    <property type="match status" value="1"/>
</dbReference>
<accession>A0A368RZ76</accession>
<keyword evidence="1" id="KW-0732">Signal</keyword>
<reference evidence="3" key="1">
    <citation type="journal article" date="2012" name="Nat. Biotechnol.">
        <title>Reference genome sequence of the model plant Setaria.</title>
        <authorList>
            <person name="Bennetzen J.L."/>
            <person name="Schmutz J."/>
            <person name="Wang H."/>
            <person name="Percifield R."/>
            <person name="Hawkins J."/>
            <person name="Pontaroli A.C."/>
            <person name="Estep M."/>
            <person name="Feng L."/>
            <person name="Vaughn J.N."/>
            <person name="Grimwood J."/>
            <person name="Jenkins J."/>
            <person name="Barry K."/>
            <person name="Lindquist E."/>
            <person name="Hellsten U."/>
            <person name="Deshpande S."/>
            <person name="Wang X."/>
            <person name="Wu X."/>
            <person name="Mitros T."/>
            <person name="Triplett J."/>
            <person name="Yang X."/>
            <person name="Ye C.Y."/>
            <person name="Mauro-Herrera M."/>
            <person name="Wang L."/>
            <person name="Li P."/>
            <person name="Sharma M."/>
            <person name="Sharma R."/>
            <person name="Ronald P.C."/>
            <person name="Panaud O."/>
            <person name="Kellogg E.A."/>
            <person name="Brutnell T.P."/>
            <person name="Doust A.N."/>
            <person name="Tuskan G.A."/>
            <person name="Rokhsar D."/>
            <person name="Devos K.M."/>
        </authorList>
    </citation>
    <scope>NUCLEOTIDE SEQUENCE [LARGE SCALE GENOMIC DNA]</scope>
    <source>
        <strain evidence="3">Yugu1</strain>
    </source>
</reference>